<dbReference type="GO" id="GO:0005737">
    <property type="term" value="C:cytoplasm"/>
    <property type="evidence" value="ECO:0007669"/>
    <property type="project" value="UniProtKB-SubCell"/>
</dbReference>
<reference evidence="9 10" key="1">
    <citation type="submission" date="2019-03" db="EMBL/GenBank/DDBJ databases">
        <title>Genomic Encyclopedia of Type Strains, Phase IV (KMG-IV): sequencing the most valuable type-strain genomes for metagenomic binning, comparative biology and taxonomic classification.</title>
        <authorList>
            <person name="Goeker M."/>
        </authorList>
    </citation>
    <scope>NUCLEOTIDE SEQUENCE [LARGE SCALE GENOMIC DNA]</scope>
    <source>
        <strain evidence="9 10">DSM 2132</strain>
    </source>
</reference>
<dbReference type="OrthoDB" id="9805918at2"/>
<keyword evidence="7" id="KW-0460">Magnesium</keyword>
<dbReference type="RefSeq" id="WP_132707723.1">
    <property type="nucleotide sequence ID" value="NZ_JACIGF010000003.1"/>
</dbReference>
<feature type="binding site" evidence="7">
    <location>
        <position position="39"/>
    </location>
    <ligand>
        <name>(6S)-5-formyl-5,6,7,8-tetrahydrofolate</name>
        <dbReference type="ChEBI" id="CHEBI:57457"/>
    </ligand>
</feature>
<dbReference type="EMBL" id="SLXO01000003">
    <property type="protein sequence ID" value="TCP36155.1"/>
    <property type="molecule type" value="Genomic_DNA"/>
</dbReference>
<gene>
    <name evidence="7" type="primary">mnmE</name>
    <name evidence="7" type="synonym">trmE</name>
    <name evidence="9" type="ORF">EV659_10342</name>
</gene>
<dbReference type="GO" id="GO:0005525">
    <property type="term" value="F:GTP binding"/>
    <property type="evidence" value="ECO:0007669"/>
    <property type="project" value="UniProtKB-UniRule"/>
</dbReference>
<feature type="binding site" evidence="7">
    <location>
        <begin position="243"/>
        <end position="248"/>
    </location>
    <ligand>
        <name>GTP</name>
        <dbReference type="ChEBI" id="CHEBI:37565"/>
    </ligand>
</feature>
<keyword evidence="2 7" id="KW-0819">tRNA processing</keyword>
<dbReference type="SUPFAM" id="SSF116878">
    <property type="entry name" value="TrmE connector domain"/>
    <property type="match status" value="1"/>
</dbReference>
<keyword evidence="10" id="KW-1185">Reference proteome</keyword>
<feature type="binding site" evidence="7">
    <location>
        <position position="268"/>
    </location>
    <ligand>
        <name>Mg(2+)</name>
        <dbReference type="ChEBI" id="CHEBI:18420"/>
    </ligand>
</feature>
<name>A0A4R2PQ06_RHOSA</name>
<feature type="binding site" evidence="7">
    <location>
        <position position="262"/>
    </location>
    <ligand>
        <name>K(+)</name>
        <dbReference type="ChEBI" id="CHEBI:29103"/>
    </ligand>
</feature>
<dbReference type="InParanoid" id="A0A4R2PQ06"/>
<dbReference type="InterPro" id="IPR025867">
    <property type="entry name" value="MnmE_helical"/>
</dbReference>
<dbReference type="GO" id="GO:0003924">
    <property type="term" value="F:GTPase activity"/>
    <property type="evidence" value="ECO:0007669"/>
    <property type="project" value="UniProtKB-UniRule"/>
</dbReference>
<dbReference type="InterPro" id="IPR004520">
    <property type="entry name" value="GTPase_MnmE"/>
</dbReference>
<dbReference type="CDD" id="cd04164">
    <property type="entry name" value="trmE"/>
    <property type="match status" value="1"/>
</dbReference>
<comment type="caution">
    <text evidence="9">The sequence shown here is derived from an EMBL/GenBank/DDBJ whole genome shotgun (WGS) entry which is preliminary data.</text>
</comment>
<dbReference type="GO" id="GO:0030488">
    <property type="term" value="P:tRNA methylation"/>
    <property type="evidence" value="ECO:0007669"/>
    <property type="project" value="TreeGrafter"/>
</dbReference>
<dbReference type="FunCoup" id="A0A4R2PQ06">
    <property type="interactions" value="569"/>
</dbReference>
<dbReference type="InterPro" id="IPR027368">
    <property type="entry name" value="MnmE_dom2"/>
</dbReference>
<keyword evidence="4 7" id="KW-0378">Hydrolase</keyword>
<keyword evidence="3 7" id="KW-0547">Nucleotide-binding</keyword>
<dbReference type="FunFam" id="3.30.1360.120:FF:000007">
    <property type="entry name" value="tRNA modification GTPase GTPBP3, mitochondrial"/>
    <property type="match status" value="1"/>
</dbReference>
<feature type="domain" description="TrmE-type G" evidence="8">
    <location>
        <begin position="233"/>
        <end position="392"/>
    </location>
</feature>
<sequence>MDQRQAAPVRPGQTELETAPDTIFALSSGAGRAGVAVVRLSGPAAGDALRALGGRTDAPRLARLVSLRDPADGAPLDRALVLWFPGPKSFTGEDVVELHLHGGPAVVEGALTALAALPGLRPAEAGEFSRRAFDHGKMDFTHAEGLADLIAAETPAQRRQALAQMDGCLSRLYEGWRAELVRCLAHMEAAIDFADEADAAHAGADLVPRLTALRDAMAAHLADSRRGERLRDGFTVVLLGAPNAGKSSLLNALSRSDAAIVSEIAGTTRDMVRVRMNIAGFPVTLVDTAGLRESDDVIEREGVRRARAAAAAADLALVLVPADTLGDISETEADARVAALVGATDGPARVRLASKADLAAAGWGPPTGWLAVSAATGAGLDGVSERLADALGAAAPPAQGTVLTRARHRRAVEDSLAALDRFLAVAAAAGDGARDGGGDDPWTPVDGDLVLQAEDLRLAVRGIGRILGRVDVEELLDVVFADFCIGK</sequence>
<evidence type="ECO:0000256" key="7">
    <source>
        <dbReference type="HAMAP-Rule" id="MF_00379"/>
    </source>
</evidence>
<protein>
    <recommendedName>
        <fullName evidence="7">tRNA modification GTPase MnmE</fullName>
        <ecNumber evidence="7">3.6.-.-</ecNumber>
    </recommendedName>
</protein>
<organism evidence="9 10">
    <name type="scientific">Rhodothalassium salexigens DSM 2132</name>
    <dbReference type="NCBI Taxonomy" id="1188247"/>
    <lineage>
        <taxon>Bacteria</taxon>
        <taxon>Pseudomonadati</taxon>
        <taxon>Pseudomonadota</taxon>
        <taxon>Alphaproteobacteria</taxon>
        <taxon>Rhodothalassiales</taxon>
        <taxon>Rhodothalassiaceae</taxon>
        <taxon>Rhodothalassium</taxon>
    </lineage>
</organism>
<dbReference type="Pfam" id="PF10396">
    <property type="entry name" value="TrmE_N"/>
    <property type="match status" value="1"/>
</dbReference>
<comment type="cofactor">
    <cofactor evidence="7">
        <name>K(+)</name>
        <dbReference type="ChEBI" id="CHEBI:29103"/>
    </cofactor>
    <text evidence="7">Binds 1 potassium ion per subunit.</text>
</comment>
<dbReference type="InterPro" id="IPR027417">
    <property type="entry name" value="P-loop_NTPase"/>
</dbReference>
<dbReference type="Proteomes" id="UP000295399">
    <property type="component" value="Unassembled WGS sequence"/>
</dbReference>
<dbReference type="InterPro" id="IPR005225">
    <property type="entry name" value="Small_GTP-bd"/>
</dbReference>
<evidence type="ECO:0000313" key="10">
    <source>
        <dbReference type="Proteomes" id="UP000295399"/>
    </source>
</evidence>
<feature type="binding site" evidence="7">
    <location>
        <position position="487"/>
    </location>
    <ligand>
        <name>(6S)-5-formyl-5,6,7,8-tetrahydrofolate</name>
        <dbReference type="ChEBI" id="CHEBI:57457"/>
    </ligand>
</feature>
<feature type="binding site" evidence="7">
    <location>
        <position position="137"/>
    </location>
    <ligand>
        <name>(6S)-5-formyl-5,6,7,8-tetrahydrofolate</name>
        <dbReference type="ChEBI" id="CHEBI:57457"/>
    </ligand>
</feature>
<evidence type="ECO:0000256" key="6">
    <source>
        <dbReference type="ARBA" id="ARBA00023134"/>
    </source>
</evidence>
<evidence type="ECO:0000256" key="2">
    <source>
        <dbReference type="ARBA" id="ARBA00022694"/>
    </source>
</evidence>
<evidence type="ECO:0000259" key="8">
    <source>
        <dbReference type="PROSITE" id="PS51709"/>
    </source>
</evidence>
<comment type="subcellular location">
    <subcellularLocation>
        <location evidence="7">Cytoplasm</location>
    </subcellularLocation>
</comment>
<evidence type="ECO:0000313" key="9">
    <source>
        <dbReference type="EMBL" id="TCP36155.1"/>
    </source>
</evidence>
<comment type="caution">
    <text evidence="7">Lacks conserved residue(s) required for the propagation of feature annotation.</text>
</comment>
<accession>A0A4R2PQ06</accession>
<dbReference type="PANTHER" id="PTHR42714:SF2">
    <property type="entry name" value="TRNA MODIFICATION GTPASE GTPBP3, MITOCHONDRIAL"/>
    <property type="match status" value="1"/>
</dbReference>
<dbReference type="NCBIfam" id="NF003661">
    <property type="entry name" value="PRK05291.1-3"/>
    <property type="match status" value="1"/>
</dbReference>
<evidence type="ECO:0000256" key="1">
    <source>
        <dbReference type="ARBA" id="ARBA00011043"/>
    </source>
</evidence>
<feature type="binding site" evidence="7">
    <location>
        <position position="247"/>
    </location>
    <ligand>
        <name>Mg(2+)</name>
        <dbReference type="ChEBI" id="CHEBI:18420"/>
    </ligand>
</feature>
<dbReference type="InterPro" id="IPR018948">
    <property type="entry name" value="GTP-bd_TrmE_N"/>
</dbReference>
<keyword evidence="7" id="KW-0963">Cytoplasm</keyword>
<feature type="binding site" evidence="7">
    <location>
        <begin position="287"/>
        <end position="290"/>
    </location>
    <ligand>
        <name>GTP</name>
        <dbReference type="ChEBI" id="CHEBI:37565"/>
    </ligand>
</feature>
<feature type="binding site" evidence="7">
    <location>
        <position position="267"/>
    </location>
    <ligand>
        <name>K(+)</name>
        <dbReference type="ChEBI" id="CHEBI:29103"/>
    </ligand>
</feature>
<dbReference type="Pfam" id="PF12631">
    <property type="entry name" value="MnmE_helical"/>
    <property type="match status" value="1"/>
</dbReference>
<dbReference type="EC" id="3.6.-.-" evidence="7"/>
<dbReference type="InterPro" id="IPR027266">
    <property type="entry name" value="TrmE/GcvT-like"/>
</dbReference>
<proteinExistence type="inferred from homology"/>
<evidence type="ECO:0000256" key="5">
    <source>
        <dbReference type="ARBA" id="ARBA00022958"/>
    </source>
</evidence>
<dbReference type="SUPFAM" id="SSF52540">
    <property type="entry name" value="P-loop containing nucleoside triphosphate hydrolases"/>
    <property type="match status" value="1"/>
</dbReference>
<dbReference type="NCBIfam" id="TIGR00231">
    <property type="entry name" value="small_GTP"/>
    <property type="match status" value="1"/>
</dbReference>
<dbReference type="Pfam" id="PF01926">
    <property type="entry name" value="MMR_HSR1"/>
    <property type="match status" value="1"/>
</dbReference>
<keyword evidence="7" id="KW-0479">Metal-binding</keyword>
<dbReference type="PANTHER" id="PTHR42714">
    <property type="entry name" value="TRNA MODIFICATION GTPASE GTPBP3"/>
    <property type="match status" value="1"/>
</dbReference>
<dbReference type="AlphaFoldDB" id="A0A4R2PQ06"/>
<dbReference type="InterPro" id="IPR006073">
    <property type="entry name" value="GTP-bd"/>
</dbReference>
<comment type="function">
    <text evidence="7">Exhibits a very high intrinsic GTPase hydrolysis rate. Involved in the addition of a carboxymethylaminomethyl (cmnm) group at the wobble position (U34) of certain tRNAs, forming tRNA-cmnm(5)s(2)U34.</text>
</comment>
<dbReference type="GO" id="GO:0002098">
    <property type="term" value="P:tRNA wobble uridine modification"/>
    <property type="evidence" value="ECO:0007669"/>
    <property type="project" value="TreeGrafter"/>
</dbReference>
<feature type="binding site" evidence="7">
    <location>
        <position position="264"/>
    </location>
    <ligand>
        <name>K(+)</name>
        <dbReference type="ChEBI" id="CHEBI:29103"/>
    </ligand>
</feature>
<dbReference type="Gene3D" id="1.20.120.430">
    <property type="entry name" value="tRNA modification GTPase MnmE domain 2"/>
    <property type="match status" value="1"/>
</dbReference>
<keyword evidence="5 7" id="KW-0630">Potassium</keyword>
<dbReference type="Gene3D" id="3.40.50.300">
    <property type="entry name" value="P-loop containing nucleotide triphosphate hydrolases"/>
    <property type="match status" value="1"/>
</dbReference>
<evidence type="ECO:0000256" key="4">
    <source>
        <dbReference type="ARBA" id="ARBA00022801"/>
    </source>
</evidence>
<feature type="binding site" evidence="7">
    <location>
        <begin position="262"/>
        <end position="268"/>
    </location>
    <ligand>
        <name>GTP</name>
        <dbReference type="ChEBI" id="CHEBI:37565"/>
    </ligand>
</feature>
<feature type="binding site" evidence="7">
    <location>
        <position position="97"/>
    </location>
    <ligand>
        <name>(6S)-5-formyl-5,6,7,8-tetrahydrofolate</name>
        <dbReference type="ChEBI" id="CHEBI:57457"/>
    </ligand>
</feature>
<dbReference type="InterPro" id="IPR031168">
    <property type="entry name" value="G_TrmE"/>
</dbReference>
<evidence type="ECO:0000256" key="3">
    <source>
        <dbReference type="ARBA" id="ARBA00022741"/>
    </source>
</evidence>
<comment type="subunit">
    <text evidence="7">Homodimer. Heterotetramer of two MnmE and two MnmG subunits.</text>
</comment>
<dbReference type="PROSITE" id="PS51709">
    <property type="entry name" value="G_TRME"/>
    <property type="match status" value="1"/>
</dbReference>
<dbReference type="CDD" id="cd14858">
    <property type="entry name" value="TrmE_N"/>
    <property type="match status" value="1"/>
</dbReference>
<dbReference type="Gene3D" id="3.30.1360.120">
    <property type="entry name" value="Probable tRNA modification gtpase trme, domain 1"/>
    <property type="match status" value="1"/>
</dbReference>
<feature type="binding site" evidence="7">
    <location>
        <position position="243"/>
    </location>
    <ligand>
        <name>K(+)</name>
        <dbReference type="ChEBI" id="CHEBI:29103"/>
    </ligand>
</feature>
<dbReference type="HAMAP" id="MF_00379">
    <property type="entry name" value="GTPase_MnmE"/>
    <property type="match status" value="1"/>
</dbReference>
<comment type="similarity">
    <text evidence="1 7">Belongs to the TRAFAC class TrmE-Era-EngA-EngB-Septin-like GTPase superfamily. TrmE GTPase family.</text>
</comment>
<keyword evidence="6 7" id="KW-0342">GTP-binding</keyword>
<dbReference type="GO" id="GO:0046872">
    <property type="term" value="F:metal ion binding"/>
    <property type="evidence" value="ECO:0007669"/>
    <property type="project" value="UniProtKB-KW"/>
</dbReference>